<gene>
    <name evidence="1" type="ORF">UABAM_00073</name>
</gene>
<keyword evidence="2" id="KW-1185">Reference proteome</keyword>
<dbReference type="Proteomes" id="UP000326354">
    <property type="component" value="Chromosome"/>
</dbReference>
<accession>A0A5S9IHG2</accession>
<name>A0A5S9IHG2_UABAM</name>
<dbReference type="EMBL" id="AP019860">
    <property type="protein sequence ID" value="BBM81734.1"/>
    <property type="molecule type" value="Genomic_DNA"/>
</dbReference>
<evidence type="ECO:0000313" key="2">
    <source>
        <dbReference type="Proteomes" id="UP000326354"/>
    </source>
</evidence>
<evidence type="ECO:0000313" key="1">
    <source>
        <dbReference type="EMBL" id="BBM81734.1"/>
    </source>
</evidence>
<protein>
    <submittedName>
        <fullName evidence="1">Uncharacterized protein</fullName>
    </submittedName>
</protein>
<organism evidence="1 2">
    <name type="scientific">Uabimicrobium amorphum</name>
    <dbReference type="NCBI Taxonomy" id="2596890"/>
    <lineage>
        <taxon>Bacteria</taxon>
        <taxon>Pseudomonadati</taxon>
        <taxon>Planctomycetota</taxon>
        <taxon>Candidatus Uabimicrobiia</taxon>
        <taxon>Candidatus Uabimicrobiales</taxon>
        <taxon>Candidatus Uabimicrobiaceae</taxon>
        <taxon>Candidatus Uabimicrobium</taxon>
    </lineage>
</organism>
<proteinExistence type="predicted"/>
<sequence>MGIHDNDMSINPKQGQQIRQLIEKLQLTLRERLLEELWDDKDCLEEAIEHPESYSYKFQTYKEQYLDKLSDLQRIWNELVTLEKTRYRNK</sequence>
<dbReference type="AlphaFoldDB" id="A0A5S9IHG2"/>
<dbReference type="KEGG" id="uam:UABAM_00073"/>
<reference evidence="1 2" key="1">
    <citation type="submission" date="2019-08" db="EMBL/GenBank/DDBJ databases">
        <title>Complete genome sequence of Candidatus Uab amorphum.</title>
        <authorList>
            <person name="Shiratori T."/>
            <person name="Suzuki S."/>
            <person name="Kakizawa Y."/>
            <person name="Ishida K."/>
        </authorList>
    </citation>
    <scope>NUCLEOTIDE SEQUENCE [LARGE SCALE GENOMIC DNA]</scope>
    <source>
        <strain evidence="1 2">SRT547</strain>
    </source>
</reference>